<dbReference type="STRING" id="181874.A0A409YNX1"/>
<evidence type="ECO:0000313" key="3">
    <source>
        <dbReference type="EMBL" id="PPR04787.1"/>
    </source>
</evidence>
<accession>A0A409YNX1</accession>
<evidence type="ECO:0000256" key="1">
    <source>
        <dbReference type="ARBA" id="ARBA00009533"/>
    </source>
</evidence>
<dbReference type="Gene3D" id="1.20.1280.50">
    <property type="match status" value="1"/>
</dbReference>
<dbReference type="InterPro" id="IPR010107">
    <property type="entry name" value="Glutamate_decarboxylase"/>
</dbReference>
<dbReference type="PROSITE" id="PS50181">
    <property type="entry name" value="FBOX"/>
    <property type="match status" value="1"/>
</dbReference>
<dbReference type="SMART" id="SM00256">
    <property type="entry name" value="FBOX"/>
    <property type="match status" value="1"/>
</dbReference>
<dbReference type="SUPFAM" id="SSF53383">
    <property type="entry name" value="PLP-dependent transferases"/>
    <property type="match status" value="1"/>
</dbReference>
<dbReference type="Gene3D" id="4.10.280.50">
    <property type="match status" value="1"/>
</dbReference>
<dbReference type="GO" id="GO:0005829">
    <property type="term" value="C:cytosol"/>
    <property type="evidence" value="ECO:0007669"/>
    <property type="project" value="TreeGrafter"/>
</dbReference>
<dbReference type="PANTHER" id="PTHR43321">
    <property type="entry name" value="GLUTAMATE DECARBOXYLASE"/>
    <property type="match status" value="1"/>
</dbReference>
<sequence>MSGLREVLGSIPNVSNFFLTSGISADAAYQLIHDELNLDGSSLLNFASFVHTWMPPQADKLMQENMNKNLIVAYLRHVRNHTSAERGLRLAKNGLAAQTLIIPAQSNLENLPLDVLLELMLYLDWHEIIQLRQTSRKLDLATRERALWHTLVKNSSSRFLLRKRIQVCSSQELEDAFLGIHKAERRWVQHGTPQRIRELGKLEDAADTNNFKILPGGRWLLRLDKTEELLYTDLDSDDRVWH</sequence>
<evidence type="ECO:0000313" key="4">
    <source>
        <dbReference type="Proteomes" id="UP000284842"/>
    </source>
</evidence>
<name>A0A409YNX1_9AGAR</name>
<dbReference type="GO" id="GO:0006538">
    <property type="term" value="P:L-glutamate catabolic process"/>
    <property type="evidence" value="ECO:0007669"/>
    <property type="project" value="TreeGrafter"/>
</dbReference>
<gene>
    <name evidence="3" type="ORF">CVT24_007103</name>
</gene>
<dbReference type="EMBL" id="NHTK01000893">
    <property type="protein sequence ID" value="PPR04787.1"/>
    <property type="molecule type" value="Genomic_DNA"/>
</dbReference>
<dbReference type="GO" id="GO:0030170">
    <property type="term" value="F:pyridoxal phosphate binding"/>
    <property type="evidence" value="ECO:0007669"/>
    <property type="project" value="InterPro"/>
</dbReference>
<dbReference type="PANTHER" id="PTHR43321:SF3">
    <property type="entry name" value="GLUTAMATE DECARBOXYLASE"/>
    <property type="match status" value="1"/>
</dbReference>
<dbReference type="InterPro" id="IPR015424">
    <property type="entry name" value="PyrdxlP-dep_Trfase"/>
</dbReference>
<dbReference type="SUPFAM" id="SSF81383">
    <property type="entry name" value="F-box domain"/>
    <property type="match status" value="1"/>
</dbReference>
<dbReference type="Pfam" id="PF12937">
    <property type="entry name" value="F-box-like"/>
    <property type="match status" value="1"/>
</dbReference>
<dbReference type="InterPro" id="IPR036047">
    <property type="entry name" value="F-box-like_dom_sf"/>
</dbReference>
<reference evidence="3 4" key="1">
    <citation type="journal article" date="2018" name="Evol. Lett.">
        <title>Horizontal gene cluster transfer increased hallucinogenic mushroom diversity.</title>
        <authorList>
            <person name="Reynolds H.T."/>
            <person name="Vijayakumar V."/>
            <person name="Gluck-Thaler E."/>
            <person name="Korotkin H.B."/>
            <person name="Matheny P.B."/>
            <person name="Slot J.C."/>
        </authorList>
    </citation>
    <scope>NUCLEOTIDE SEQUENCE [LARGE SCALE GENOMIC DNA]</scope>
    <source>
        <strain evidence="3 4">2629</strain>
    </source>
</reference>
<proteinExistence type="inferred from homology"/>
<dbReference type="GO" id="GO:0004351">
    <property type="term" value="F:glutamate decarboxylase activity"/>
    <property type="evidence" value="ECO:0007669"/>
    <property type="project" value="InterPro"/>
</dbReference>
<dbReference type="Proteomes" id="UP000284842">
    <property type="component" value="Unassembled WGS sequence"/>
</dbReference>
<protein>
    <recommendedName>
        <fullName evidence="2">F-box domain-containing protein</fullName>
    </recommendedName>
</protein>
<feature type="domain" description="F-box" evidence="2">
    <location>
        <begin position="105"/>
        <end position="151"/>
    </location>
</feature>
<dbReference type="OrthoDB" id="3254047at2759"/>
<dbReference type="AlphaFoldDB" id="A0A409YNX1"/>
<comment type="similarity">
    <text evidence="1">Belongs to the group II decarboxylase family.</text>
</comment>
<dbReference type="InParanoid" id="A0A409YNX1"/>
<comment type="caution">
    <text evidence="3">The sequence shown here is derived from an EMBL/GenBank/DDBJ whole genome shotgun (WGS) entry which is preliminary data.</text>
</comment>
<evidence type="ECO:0000259" key="2">
    <source>
        <dbReference type="PROSITE" id="PS50181"/>
    </source>
</evidence>
<keyword evidence="4" id="KW-1185">Reference proteome</keyword>
<organism evidence="3 4">
    <name type="scientific">Panaeolus cyanescens</name>
    <dbReference type="NCBI Taxonomy" id="181874"/>
    <lineage>
        <taxon>Eukaryota</taxon>
        <taxon>Fungi</taxon>
        <taxon>Dikarya</taxon>
        <taxon>Basidiomycota</taxon>
        <taxon>Agaricomycotina</taxon>
        <taxon>Agaricomycetes</taxon>
        <taxon>Agaricomycetidae</taxon>
        <taxon>Agaricales</taxon>
        <taxon>Agaricineae</taxon>
        <taxon>Galeropsidaceae</taxon>
        <taxon>Panaeolus</taxon>
    </lineage>
</organism>
<dbReference type="InterPro" id="IPR001810">
    <property type="entry name" value="F-box_dom"/>
</dbReference>